<feature type="region of interest" description="Disordered" evidence="1">
    <location>
        <begin position="76"/>
        <end position="97"/>
    </location>
</feature>
<sequence>MALANLLGRNLNQLIGEIGDEQFDVFFGSDTVIPSQENLVPYSVKTPEKAVKKEREIESTDCDSEAVDLSLRVYDHSAHREKQRKRKISKNMHSRKK</sequence>
<proteinExistence type="predicted"/>
<evidence type="ECO:0000313" key="3">
    <source>
        <dbReference type="Proteomes" id="UP000594638"/>
    </source>
</evidence>
<accession>A0A8S0T7R2</accession>
<evidence type="ECO:0000256" key="1">
    <source>
        <dbReference type="SAM" id="MobiDB-lite"/>
    </source>
</evidence>
<protein>
    <submittedName>
        <fullName evidence="2">Uncharacterized protein</fullName>
    </submittedName>
</protein>
<name>A0A8S0T7R2_OLEEU</name>
<evidence type="ECO:0000313" key="2">
    <source>
        <dbReference type="EMBL" id="CAA2999756.1"/>
    </source>
</evidence>
<dbReference type="Gramene" id="OE9A029528T1">
    <property type="protein sequence ID" value="OE9A029528C1"/>
    <property type="gene ID" value="OE9A029528"/>
</dbReference>
<dbReference type="Proteomes" id="UP000594638">
    <property type="component" value="Unassembled WGS sequence"/>
</dbReference>
<dbReference type="AlphaFoldDB" id="A0A8S0T7R2"/>
<organism evidence="2 3">
    <name type="scientific">Olea europaea subsp. europaea</name>
    <dbReference type="NCBI Taxonomy" id="158383"/>
    <lineage>
        <taxon>Eukaryota</taxon>
        <taxon>Viridiplantae</taxon>
        <taxon>Streptophyta</taxon>
        <taxon>Embryophyta</taxon>
        <taxon>Tracheophyta</taxon>
        <taxon>Spermatophyta</taxon>
        <taxon>Magnoliopsida</taxon>
        <taxon>eudicotyledons</taxon>
        <taxon>Gunneridae</taxon>
        <taxon>Pentapetalae</taxon>
        <taxon>asterids</taxon>
        <taxon>lamiids</taxon>
        <taxon>Lamiales</taxon>
        <taxon>Oleaceae</taxon>
        <taxon>Oleeae</taxon>
        <taxon>Olea</taxon>
    </lineage>
</organism>
<dbReference type="EMBL" id="CACTIH010005650">
    <property type="protein sequence ID" value="CAA2999756.1"/>
    <property type="molecule type" value="Genomic_DNA"/>
</dbReference>
<feature type="compositionally biased region" description="Basic residues" evidence="1">
    <location>
        <begin position="81"/>
        <end position="97"/>
    </location>
</feature>
<reference evidence="2 3" key="1">
    <citation type="submission" date="2019-12" db="EMBL/GenBank/DDBJ databases">
        <authorList>
            <person name="Alioto T."/>
            <person name="Alioto T."/>
            <person name="Gomez Garrido J."/>
        </authorList>
    </citation>
    <scope>NUCLEOTIDE SEQUENCE [LARGE SCALE GENOMIC DNA]</scope>
</reference>
<gene>
    <name evidence="2" type="ORF">OLEA9_A029528</name>
</gene>
<keyword evidence="3" id="KW-1185">Reference proteome</keyword>
<comment type="caution">
    <text evidence="2">The sequence shown here is derived from an EMBL/GenBank/DDBJ whole genome shotgun (WGS) entry which is preliminary data.</text>
</comment>